<dbReference type="Proteomes" id="UP000474777">
    <property type="component" value="Unassembled WGS sequence"/>
</dbReference>
<proteinExistence type="predicted"/>
<evidence type="ECO:0000313" key="3">
    <source>
        <dbReference type="Proteomes" id="UP000474777"/>
    </source>
</evidence>
<dbReference type="AlphaFoldDB" id="A0A6B3LUR3"/>
<gene>
    <name evidence="2" type="ORF">GXP69_13605</name>
</gene>
<accession>A0A6B3LUR3</accession>
<evidence type="ECO:0000313" key="2">
    <source>
        <dbReference type="EMBL" id="NEM98735.1"/>
    </source>
</evidence>
<dbReference type="RefSeq" id="WP_163915637.1">
    <property type="nucleotide sequence ID" value="NZ_JAAGWD010000006.1"/>
</dbReference>
<feature type="transmembrane region" description="Helical" evidence="1">
    <location>
        <begin position="14"/>
        <end position="33"/>
    </location>
</feature>
<keyword evidence="1" id="KW-1133">Transmembrane helix</keyword>
<evidence type="ECO:0008006" key="4">
    <source>
        <dbReference type="Google" id="ProtNLM"/>
    </source>
</evidence>
<comment type="caution">
    <text evidence="2">The sequence shown here is derived from an EMBL/GenBank/DDBJ whole genome shotgun (WGS) entry which is preliminary data.</text>
</comment>
<protein>
    <recommendedName>
        <fullName evidence="4">DUF748 domain-containing protein</fullName>
    </recommendedName>
</protein>
<keyword evidence="3" id="KW-1185">Reference proteome</keyword>
<evidence type="ECO:0000256" key="1">
    <source>
        <dbReference type="SAM" id="Phobius"/>
    </source>
</evidence>
<sequence length="554" mass="61484">MVRIKNTATSWRKIGAWILALALIVLAVLFLAITRLPNQLERMVAEESGGLYALHLHGFSVSPFTGNLSVDSLVLEPDTVQWHKQVKLNQRAPRILFKVRMKAFEATDVNLFGIMFGLPAKADQLTLKYPAITLIEMHPDTSERQKAFYQTAKGDLKGMHVGSIKLDSASLKYKLNYSSSDYLLDVSYFNLKAEDFRLDSSSYVGKGRAYYARQIDLKTGPVNYKFTDGMYHAIVGGIALNTQAQTIDAKELHLKPLLSALNMSAAKGESVTTNDLKISKVHVSGMDYAAYSRHNALKVQHMLLDCVQLSAHKNRKTKQPEKQKPTLHQMAREMGFLFKIDTLEVKNGFIRYSELAPEGKEPGYITLNGLKGSVINLSNMPEHMSDETPALLQCSFRLMNEAPIDVNVLLPLLHKEEYHALQVTFGPLNPAILNPMLVPVSYIKVKNGNLSSGSFKADLTAKTGTGSMIVYYNNLEIELLNKGEPDKQSLGNKLLSKVADWVAIKDANPMPGEKPRMGTIAVTRDPTKSILHHWKSCAVSGLLSTIGLDKIAEK</sequence>
<dbReference type="EMBL" id="JAAGWD010000006">
    <property type="protein sequence ID" value="NEM98735.1"/>
    <property type="molecule type" value="Genomic_DNA"/>
</dbReference>
<keyword evidence="1" id="KW-0472">Membrane</keyword>
<keyword evidence="1" id="KW-0812">Transmembrane</keyword>
<reference evidence="2 3" key="1">
    <citation type="submission" date="2020-02" db="EMBL/GenBank/DDBJ databases">
        <authorList>
            <person name="Kim M.K."/>
        </authorList>
    </citation>
    <scope>NUCLEOTIDE SEQUENCE [LARGE SCALE GENOMIC DNA]</scope>
    <source>
        <strain evidence="2 3">BT327</strain>
    </source>
</reference>
<name>A0A6B3LUR3_9BACT</name>
<organism evidence="2 3">
    <name type="scientific">Pontibacter burrus</name>
    <dbReference type="NCBI Taxonomy" id="2704466"/>
    <lineage>
        <taxon>Bacteria</taxon>
        <taxon>Pseudomonadati</taxon>
        <taxon>Bacteroidota</taxon>
        <taxon>Cytophagia</taxon>
        <taxon>Cytophagales</taxon>
        <taxon>Hymenobacteraceae</taxon>
        <taxon>Pontibacter</taxon>
    </lineage>
</organism>